<evidence type="ECO:0000256" key="1">
    <source>
        <dbReference type="SAM" id="MobiDB-lite"/>
    </source>
</evidence>
<evidence type="ECO:0000313" key="2">
    <source>
        <dbReference type="EMBL" id="GEO67304.1"/>
    </source>
</evidence>
<proteinExistence type="predicted"/>
<accession>A0ABQ0WR77</accession>
<organism evidence="2 3">
    <name type="scientific">Levilactobacillus spicheri</name>
    <dbReference type="NCBI Taxonomy" id="216463"/>
    <lineage>
        <taxon>Bacteria</taxon>
        <taxon>Bacillati</taxon>
        <taxon>Bacillota</taxon>
        <taxon>Bacilli</taxon>
        <taxon>Lactobacillales</taxon>
        <taxon>Lactobacillaceae</taxon>
        <taxon>Levilactobacillus</taxon>
    </lineage>
</organism>
<protein>
    <submittedName>
        <fullName evidence="2">Uncharacterized protein</fullName>
    </submittedName>
</protein>
<dbReference type="Proteomes" id="UP000321691">
    <property type="component" value="Unassembled WGS sequence"/>
</dbReference>
<keyword evidence="3" id="KW-1185">Reference proteome</keyword>
<reference evidence="2 3" key="1">
    <citation type="submission" date="2019-07" db="EMBL/GenBank/DDBJ databases">
        <title>Whole genome shotgun sequence of Lactobacillus spicheri NBRC 107155.</title>
        <authorList>
            <person name="Hosoyama A."/>
            <person name="Uohara A."/>
            <person name="Ohji S."/>
            <person name="Ichikawa N."/>
        </authorList>
    </citation>
    <scope>NUCLEOTIDE SEQUENCE [LARGE SCALE GENOMIC DNA]</scope>
    <source>
        <strain evidence="2 3">NBRC 107155</strain>
    </source>
</reference>
<feature type="region of interest" description="Disordered" evidence="1">
    <location>
        <begin position="86"/>
        <end position="106"/>
    </location>
</feature>
<sequence>MGTVPFLAKPTRFLENACNTVDSRYFSGEGEFNNKLRDVDVDKLYQDYVPVMAGVAKSVEEVRTWPLDKYIVMTGLANRILDDKDQRRSKAVTDGIINSEGRAPQQ</sequence>
<evidence type="ECO:0000313" key="3">
    <source>
        <dbReference type="Proteomes" id="UP000321691"/>
    </source>
</evidence>
<comment type="caution">
    <text evidence="2">The sequence shown here is derived from an EMBL/GenBank/DDBJ whole genome shotgun (WGS) entry which is preliminary data.</text>
</comment>
<name>A0ABQ0WR77_9LACO</name>
<gene>
    <name evidence="2" type="ORF">LSP04_17230</name>
</gene>
<dbReference type="EMBL" id="BJZI01000025">
    <property type="protein sequence ID" value="GEO67304.1"/>
    <property type="molecule type" value="Genomic_DNA"/>
</dbReference>